<dbReference type="InterPro" id="IPR004341">
    <property type="entry name" value="CAT_RNA-bd_dom"/>
</dbReference>
<keyword evidence="4" id="KW-1185">Reference proteome</keyword>
<dbReference type="GO" id="GO:0006355">
    <property type="term" value="P:regulation of DNA-templated transcription"/>
    <property type="evidence" value="ECO:0007669"/>
    <property type="project" value="InterPro"/>
</dbReference>
<name>A0AAV3W0A8_9CLOT</name>
<sequence>MIISKIFNNNAVLIKDENAGEKIVMGCGIAFKKKCGEELDESKIDKTFILSNPDISNKFQELMTYIPSEYIELGEDIIRYAEKTLGKNLNDSIYISLIDHIYAAIKRFKDGILVKNAILWDIKRFYKDEFNIGLNVLNMIEQRFLVRLPDDEAGFIAIHIVEALLNENVEDMYNITEVMSEISNIVKYNFRISFNEDSIYYYRFITHLKFFAQRLFGNKVNIDDKSDDLLDTVKLKYVNSYECVNKIGEFLKRRYNYNIANEEKLYLTIHIERLVYKSES</sequence>
<dbReference type="EMBL" id="BJLA01000005">
    <property type="protein sequence ID" value="GEA30897.1"/>
    <property type="molecule type" value="Genomic_DNA"/>
</dbReference>
<proteinExistence type="predicted"/>
<evidence type="ECO:0000259" key="2">
    <source>
        <dbReference type="PROSITE" id="PS51372"/>
    </source>
</evidence>
<organism evidence="3 4">
    <name type="scientific">Clostridium diolis</name>
    <dbReference type="NCBI Taxonomy" id="223919"/>
    <lineage>
        <taxon>Bacteria</taxon>
        <taxon>Bacillati</taxon>
        <taxon>Bacillota</taxon>
        <taxon>Clostridia</taxon>
        <taxon>Eubacteriales</taxon>
        <taxon>Clostridiaceae</taxon>
        <taxon>Clostridium</taxon>
    </lineage>
</organism>
<dbReference type="Pfam" id="PF03123">
    <property type="entry name" value="CAT_RBD"/>
    <property type="match status" value="1"/>
</dbReference>
<dbReference type="Proteomes" id="UP000325212">
    <property type="component" value="Unassembled WGS sequence"/>
</dbReference>
<dbReference type="Pfam" id="PF00874">
    <property type="entry name" value="PRD"/>
    <property type="match status" value="2"/>
</dbReference>
<dbReference type="NCBIfam" id="NF046042">
    <property type="entry name" value="LicT"/>
    <property type="match status" value="1"/>
</dbReference>
<dbReference type="InterPro" id="IPR011608">
    <property type="entry name" value="PRD"/>
</dbReference>
<accession>A0AAV3W0A8</accession>
<dbReference type="PANTHER" id="PTHR30185:SF15">
    <property type="entry name" value="CRYPTIC BETA-GLUCOSIDE BGL OPERON ANTITERMINATOR"/>
    <property type="match status" value="1"/>
</dbReference>
<evidence type="ECO:0000313" key="4">
    <source>
        <dbReference type="Proteomes" id="UP000325212"/>
    </source>
</evidence>
<dbReference type="AlphaFoldDB" id="A0AAV3W0A8"/>
<evidence type="ECO:0000256" key="1">
    <source>
        <dbReference type="ARBA" id="ARBA00022737"/>
    </source>
</evidence>
<evidence type="ECO:0000313" key="3">
    <source>
        <dbReference type="EMBL" id="GEA30897.1"/>
    </source>
</evidence>
<reference evidence="3 4" key="1">
    <citation type="submission" date="2019-06" db="EMBL/GenBank/DDBJ databases">
        <title>Draft genome sequence of Clostridium diolis DSM 15410.</title>
        <authorList>
            <person name="Kobayashi H."/>
            <person name="Tanizawa Y."/>
            <person name="Tohno M."/>
        </authorList>
    </citation>
    <scope>NUCLEOTIDE SEQUENCE [LARGE SCALE GENOMIC DNA]</scope>
    <source>
        <strain evidence="3 4">DSM 15410</strain>
    </source>
</reference>
<protein>
    <submittedName>
        <fullName evidence="3">Transcription antiterminator LicT</fullName>
    </submittedName>
</protein>
<dbReference type="SUPFAM" id="SSF63520">
    <property type="entry name" value="PTS-regulatory domain, PRD"/>
    <property type="match status" value="2"/>
</dbReference>
<dbReference type="InterPro" id="IPR036634">
    <property type="entry name" value="PRD_sf"/>
</dbReference>
<dbReference type="Gene3D" id="1.10.1790.10">
    <property type="entry name" value="PRD domain"/>
    <property type="match status" value="2"/>
</dbReference>
<dbReference type="SMART" id="SM01061">
    <property type="entry name" value="CAT_RBD"/>
    <property type="match status" value="1"/>
</dbReference>
<feature type="domain" description="PRD" evidence="2">
    <location>
        <begin position="65"/>
        <end position="170"/>
    </location>
</feature>
<comment type="caution">
    <text evidence="3">The sequence shown here is derived from an EMBL/GenBank/DDBJ whole genome shotgun (WGS) entry which is preliminary data.</text>
</comment>
<dbReference type="Gene3D" id="2.30.24.10">
    <property type="entry name" value="CAT RNA-binding domain"/>
    <property type="match status" value="1"/>
</dbReference>
<gene>
    <name evidence="3" type="primary">bglG_1</name>
    <name evidence="3" type="ORF">CDIOL_18200</name>
</gene>
<dbReference type="InterPro" id="IPR050661">
    <property type="entry name" value="BglG_antiterminators"/>
</dbReference>
<dbReference type="GO" id="GO:0003723">
    <property type="term" value="F:RNA binding"/>
    <property type="evidence" value="ECO:0007669"/>
    <property type="project" value="InterPro"/>
</dbReference>
<feature type="domain" description="PRD" evidence="2">
    <location>
        <begin position="171"/>
        <end position="280"/>
    </location>
</feature>
<keyword evidence="1" id="KW-0677">Repeat</keyword>
<dbReference type="PANTHER" id="PTHR30185">
    <property type="entry name" value="CRYPTIC BETA-GLUCOSIDE BGL OPERON ANTITERMINATOR"/>
    <property type="match status" value="1"/>
</dbReference>
<dbReference type="SUPFAM" id="SSF50151">
    <property type="entry name" value="SacY-like RNA-binding domain"/>
    <property type="match status" value="1"/>
</dbReference>
<dbReference type="PROSITE" id="PS51372">
    <property type="entry name" value="PRD_2"/>
    <property type="match status" value="2"/>
</dbReference>
<dbReference type="InterPro" id="IPR036650">
    <property type="entry name" value="CAT_RNA-bd_dom_sf"/>
</dbReference>
<dbReference type="RefSeq" id="WP_039773202.1">
    <property type="nucleotide sequence ID" value="NZ_BJLA01000005.1"/>
</dbReference>